<reference evidence="9 10" key="1">
    <citation type="submission" date="2025-04" db="UniProtKB">
        <authorList>
            <consortium name="RefSeq"/>
        </authorList>
    </citation>
    <scope>IDENTIFICATION</scope>
</reference>
<evidence type="ECO:0000313" key="9">
    <source>
        <dbReference type="RefSeq" id="XP_011072411.1"/>
    </source>
</evidence>
<dbReference type="InterPro" id="IPR013083">
    <property type="entry name" value="Znf_RING/FYVE/PHD"/>
</dbReference>
<evidence type="ECO:0000256" key="4">
    <source>
        <dbReference type="ARBA" id="ARBA00022833"/>
    </source>
</evidence>
<sequence>MDASSGSTGGSVESEVCQFSDEDLLVSVFLKNKNSLTTGGSSTWNCEPMNPKGRSRSHIRSLKTVPRHSQKRAWSSTGSRTVFSWLLHSGVVALNEVIQLRRPEDDAMLKEAILIRDGLICLCCNEIFSISQFETHAGMTSKWPGMNLVLESGKPLALCQLEAWSAEYKARKVPLESSQIDEGDDLCGLCGLEGELVWCDNCPATFHQACLFEQLPEGNWYCPQCRCQTCWDVVNTKDPSHTPGTLKCSMCKHRYHETCLNGKHANIKFISGNWFCGESCYELCRGLQSRLGLTNNLSDEISWRLLRCINGDRKAYSPAFVALKAECNSKLAVAITLLEEYFLEMVDKKTKIDMIPQAIYNWGSEFNRLNFEGFYTVVLEKKDIVVSVASIRIHGVQVAELPFIATCSKFHGQGMCRLLVSSIEMMLRSLAVRKLAVPAATPELVDMWTNKFGFQHLNEDDRGSLRRVNLMLLPGSTWLLKTL</sequence>
<gene>
    <name evidence="9 10 11 12" type="primary">LOC105157673</name>
</gene>
<dbReference type="OrthoDB" id="429143at2759"/>
<evidence type="ECO:0000256" key="1">
    <source>
        <dbReference type="ARBA" id="ARBA00004123"/>
    </source>
</evidence>
<dbReference type="RefSeq" id="XP_020548628.1">
    <property type="nucleotide sequence ID" value="XM_020692969.1"/>
</dbReference>
<evidence type="ECO:0000256" key="3">
    <source>
        <dbReference type="ARBA" id="ARBA00022771"/>
    </source>
</evidence>
<dbReference type="PANTHER" id="PTHR46508">
    <property type="entry name" value="PHD FINGER FAMILY PROTEIN"/>
    <property type="match status" value="1"/>
</dbReference>
<dbReference type="KEGG" id="sind:105157673"/>
<dbReference type="GO" id="GO:0008270">
    <property type="term" value="F:zinc ion binding"/>
    <property type="evidence" value="ECO:0007669"/>
    <property type="project" value="UniProtKB-KW"/>
</dbReference>
<evidence type="ECO:0000313" key="12">
    <source>
        <dbReference type="RefSeq" id="XP_020548629.1"/>
    </source>
</evidence>
<dbReference type="Pfam" id="PF23209">
    <property type="entry name" value="IDM1_C"/>
    <property type="match status" value="1"/>
</dbReference>
<dbReference type="PROSITE" id="PS50016">
    <property type="entry name" value="ZF_PHD_2"/>
    <property type="match status" value="1"/>
</dbReference>
<dbReference type="RefSeq" id="XP_011072413.1">
    <property type="nucleotide sequence ID" value="XM_011074111.2"/>
</dbReference>
<evidence type="ECO:0000256" key="6">
    <source>
        <dbReference type="PROSITE-ProRule" id="PRU00146"/>
    </source>
</evidence>
<dbReference type="PANTHER" id="PTHR46508:SF2">
    <property type="entry name" value="INCREASED DNA METHYLATION 1"/>
    <property type="match status" value="1"/>
</dbReference>
<evidence type="ECO:0000313" key="8">
    <source>
        <dbReference type="Proteomes" id="UP000504604"/>
    </source>
</evidence>
<dbReference type="GeneID" id="105157673"/>
<dbReference type="InterPro" id="IPR056511">
    <property type="entry name" value="IDM1_C"/>
</dbReference>
<dbReference type="InterPro" id="IPR032308">
    <property type="entry name" value="TDBD"/>
</dbReference>
<dbReference type="AlphaFoldDB" id="A0A6I9SQ99"/>
<keyword evidence="4" id="KW-0862">Zinc</keyword>
<evidence type="ECO:0000259" key="7">
    <source>
        <dbReference type="PROSITE" id="PS50016"/>
    </source>
</evidence>
<protein>
    <submittedName>
        <fullName evidence="9 10">Increased DNA methylation 1-like</fullName>
    </submittedName>
</protein>
<dbReference type="GO" id="GO:0005634">
    <property type="term" value="C:nucleus"/>
    <property type="evidence" value="ECO:0007669"/>
    <property type="project" value="UniProtKB-SubCell"/>
</dbReference>
<dbReference type="RefSeq" id="XP_020548629.1">
    <property type="nucleotide sequence ID" value="XM_020692970.1"/>
</dbReference>
<dbReference type="Proteomes" id="UP000504604">
    <property type="component" value="Linkage group LG3"/>
</dbReference>
<keyword evidence="5" id="KW-0539">Nucleus</keyword>
<dbReference type="SUPFAM" id="SSF57903">
    <property type="entry name" value="FYVE/PHD zinc finger"/>
    <property type="match status" value="1"/>
</dbReference>
<dbReference type="Pfam" id="PF00628">
    <property type="entry name" value="PHD"/>
    <property type="match status" value="1"/>
</dbReference>
<dbReference type="InterPro" id="IPR016181">
    <property type="entry name" value="Acyl_CoA_acyltransferase"/>
</dbReference>
<feature type="domain" description="PHD-type" evidence="7">
    <location>
        <begin position="184"/>
        <end position="228"/>
    </location>
</feature>
<evidence type="ECO:0000256" key="5">
    <source>
        <dbReference type="ARBA" id="ARBA00023242"/>
    </source>
</evidence>
<evidence type="ECO:0000256" key="2">
    <source>
        <dbReference type="ARBA" id="ARBA00022723"/>
    </source>
</evidence>
<proteinExistence type="predicted"/>
<dbReference type="SUPFAM" id="SSF55729">
    <property type="entry name" value="Acyl-CoA N-acyltransferases (Nat)"/>
    <property type="match status" value="1"/>
</dbReference>
<name>A0A6I9SQ99_SESIN</name>
<keyword evidence="3 6" id="KW-0863">Zinc-finger</keyword>
<keyword evidence="2" id="KW-0479">Metal-binding</keyword>
<dbReference type="SMART" id="SM00249">
    <property type="entry name" value="PHD"/>
    <property type="match status" value="2"/>
</dbReference>
<comment type="subcellular location">
    <subcellularLocation>
        <location evidence="1">Nucleus</location>
    </subcellularLocation>
</comment>
<evidence type="ECO:0000313" key="10">
    <source>
        <dbReference type="RefSeq" id="XP_011072413.1"/>
    </source>
</evidence>
<dbReference type="Pfam" id="PF16135">
    <property type="entry name" value="TDBD"/>
    <property type="match status" value="1"/>
</dbReference>
<keyword evidence="8" id="KW-1185">Reference proteome</keyword>
<accession>A0A6I9SQ99</accession>
<dbReference type="InterPro" id="IPR019787">
    <property type="entry name" value="Znf_PHD-finger"/>
</dbReference>
<evidence type="ECO:0000313" key="11">
    <source>
        <dbReference type="RefSeq" id="XP_020548628.1"/>
    </source>
</evidence>
<dbReference type="InterPro" id="IPR011011">
    <property type="entry name" value="Znf_FYVE_PHD"/>
</dbReference>
<dbReference type="RefSeq" id="XP_011072411.1">
    <property type="nucleotide sequence ID" value="XM_011074109.2"/>
</dbReference>
<dbReference type="Gene3D" id="3.30.40.10">
    <property type="entry name" value="Zinc/RING finger domain, C3HC4 (zinc finger)"/>
    <property type="match status" value="1"/>
</dbReference>
<dbReference type="InterPro" id="IPR001965">
    <property type="entry name" value="Znf_PHD"/>
</dbReference>
<organism evidence="8 10">
    <name type="scientific">Sesamum indicum</name>
    <name type="common">Oriental sesame</name>
    <name type="synonym">Sesamum orientale</name>
    <dbReference type="NCBI Taxonomy" id="4182"/>
    <lineage>
        <taxon>Eukaryota</taxon>
        <taxon>Viridiplantae</taxon>
        <taxon>Streptophyta</taxon>
        <taxon>Embryophyta</taxon>
        <taxon>Tracheophyta</taxon>
        <taxon>Spermatophyta</taxon>
        <taxon>Magnoliopsida</taxon>
        <taxon>eudicotyledons</taxon>
        <taxon>Gunneridae</taxon>
        <taxon>Pentapetalae</taxon>
        <taxon>asterids</taxon>
        <taxon>lamiids</taxon>
        <taxon>Lamiales</taxon>
        <taxon>Pedaliaceae</taxon>
        <taxon>Sesamum</taxon>
    </lineage>
</organism>